<dbReference type="Gene3D" id="1.20.1070.10">
    <property type="entry name" value="Rhodopsin 7-helix transmembrane proteins"/>
    <property type="match status" value="1"/>
</dbReference>
<evidence type="ECO:0000256" key="4">
    <source>
        <dbReference type="ARBA" id="ARBA00022989"/>
    </source>
</evidence>
<keyword evidence="2" id="KW-1003">Cell membrane</keyword>
<feature type="region of interest" description="Disordered" evidence="11">
    <location>
        <begin position="343"/>
        <end position="364"/>
    </location>
</feature>
<dbReference type="GO" id="GO:0004930">
    <property type="term" value="F:G protein-coupled receptor activity"/>
    <property type="evidence" value="ECO:0007669"/>
    <property type="project" value="UniProtKB-KW"/>
</dbReference>
<keyword evidence="3 10" id="KW-0812">Transmembrane</keyword>
<dbReference type="InterPro" id="IPR000276">
    <property type="entry name" value="GPCR_Rhodpsn"/>
</dbReference>
<dbReference type="PANTHER" id="PTHR24232:SF56">
    <property type="entry name" value="G-PROTEIN COUPLED RECEPTOR 55"/>
    <property type="match status" value="1"/>
</dbReference>
<dbReference type="GO" id="GO:0005886">
    <property type="term" value="C:plasma membrane"/>
    <property type="evidence" value="ECO:0007669"/>
    <property type="project" value="UniProtKB-SubCell"/>
</dbReference>
<dbReference type="PRINTS" id="PR00237">
    <property type="entry name" value="GPCRRHODOPSN"/>
</dbReference>
<reference evidence="14" key="3">
    <citation type="submission" date="2025-09" db="UniProtKB">
        <authorList>
            <consortium name="Ensembl"/>
        </authorList>
    </citation>
    <scope>IDENTIFICATION</scope>
    <source>
        <strain evidence="14">Guanapo</strain>
    </source>
</reference>
<feature type="compositionally biased region" description="Polar residues" evidence="11">
    <location>
        <begin position="345"/>
        <end position="364"/>
    </location>
</feature>
<comment type="similarity">
    <text evidence="10">Belongs to the G-protein coupled receptor 1 family.</text>
</comment>
<dbReference type="PROSITE" id="PS50262">
    <property type="entry name" value="G_PROTEIN_RECEP_F1_2"/>
    <property type="match status" value="1"/>
</dbReference>
<reference evidence="15" key="1">
    <citation type="submission" date="2013-11" db="EMBL/GenBank/DDBJ databases">
        <title>The genomic landscape of the Guanapo guppy.</title>
        <authorList>
            <person name="Kuenstner A."/>
            <person name="Dreyer C."/>
        </authorList>
    </citation>
    <scope>NUCLEOTIDE SEQUENCE</scope>
    <source>
        <strain evidence="15">Guanapo</strain>
    </source>
</reference>
<evidence type="ECO:0000256" key="5">
    <source>
        <dbReference type="ARBA" id="ARBA00023040"/>
    </source>
</evidence>
<feature type="transmembrane region" description="Helical" evidence="12">
    <location>
        <begin position="258"/>
        <end position="283"/>
    </location>
</feature>
<feature type="transmembrane region" description="Helical" evidence="12">
    <location>
        <begin position="135"/>
        <end position="153"/>
    </location>
</feature>
<dbReference type="KEGG" id="pret:103479593"/>
<feature type="transmembrane region" description="Helical" evidence="12">
    <location>
        <begin position="173"/>
        <end position="194"/>
    </location>
</feature>
<feature type="transmembrane region" description="Helical" evidence="12">
    <location>
        <begin position="225"/>
        <end position="246"/>
    </location>
</feature>
<name>A0A3P9N5C5_POERE</name>
<dbReference type="OrthoDB" id="9447539at2759"/>
<evidence type="ECO:0000256" key="7">
    <source>
        <dbReference type="ARBA" id="ARBA00023170"/>
    </source>
</evidence>
<keyword evidence="9 10" id="KW-0807">Transducer</keyword>
<dbReference type="GO" id="GO:0035025">
    <property type="term" value="P:positive regulation of Rho protein signal transduction"/>
    <property type="evidence" value="ECO:0007669"/>
    <property type="project" value="TreeGrafter"/>
</dbReference>
<keyword evidence="15" id="KW-1185">Reference proteome</keyword>
<dbReference type="GO" id="GO:0007200">
    <property type="term" value="P:phospholipase C-activating G protein-coupled receptor signaling pathway"/>
    <property type="evidence" value="ECO:0007669"/>
    <property type="project" value="TreeGrafter"/>
</dbReference>
<evidence type="ECO:0000256" key="11">
    <source>
        <dbReference type="SAM" id="MobiDB-lite"/>
    </source>
</evidence>
<accession>A0A3P9N5C5</accession>
<keyword evidence="5 10" id="KW-0297">G-protein coupled receptor</keyword>
<dbReference type="AlphaFoldDB" id="A0A3P9N5C5"/>
<dbReference type="GeneID" id="103479593"/>
<keyword evidence="7 10" id="KW-0675">Receptor</keyword>
<dbReference type="GeneTree" id="ENSGT01040000240444"/>
<evidence type="ECO:0000256" key="1">
    <source>
        <dbReference type="ARBA" id="ARBA00004651"/>
    </source>
</evidence>
<organism evidence="14 15">
    <name type="scientific">Poecilia reticulata</name>
    <name type="common">Guppy</name>
    <name type="synonym">Acanthophacelus reticulatus</name>
    <dbReference type="NCBI Taxonomy" id="8081"/>
    <lineage>
        <taxon>Eukaryota</taxon>
        <taxon>Metazoa</taxon>
        <taxon>Chordata</taxon>
        <taxon>Craniata</taxon>
        <taxon>Vertebrata</taxon>
        <taxon>Euteleostomi</taxon>
        <taxon>Actinopterygii</taxon>
        <taxon>Neopterygii</taxon>
        <taxon>Teleostei</taxon>
        <taxon>Neoteleostei</taxon>
        <taxon>Acanthomorphata</taxon>
        <taxon>Ovalentaria</taxon>
        <taxon>Atherinomorphae</taxon>
        <taxon>Cyprinodontiformes</taxon>
        <taxon>Poeciliidae</taxon>
        <taxon>Poeciliinae</taxon>
        <taxon>Poecilia</taxon>
    </lineage>
</organism>
<dbReference type="PANTHER" id="PTHR24232">
    <property type="entry name" value="G-PROTEIN COUPLED RECEPTOR"/>
    <property type="match status" value="1"/>
</dbReference>
<dbReference type="SUPFAM" id="SSF81321">
    <property type="entry name" value="Family A G protein-coupled receptor-like"/>
    <property type="match status" value="1"/>
</dbReference>
<evidence type="ECO:0000256" key="10">
    <source>
        <dbReference type="RuleBase" id="RU000688"/>
    </source>
</evidence>
<feature type="transmembrane region" description="Helical" evidence="12">
    <location>
        <begin position="95"/>
        <end position="115"/>
    </location>
</feature>
<evidence type="ECO:0000256" key="8">
    <source>
        <dbReference type="ARBA" id="ARBA00023180"/>
    </source>
</evidence>
<sequence length="364" mass="41067">MCGMTQEVVMKQQKAEKQKLSGTAETLRKKQQNSSVTIMSSNNSSSECSFREVDEPMKYVELVIYVPIFIVGMIFNLGALLVYCLCLRKWTESTIYMTSLALMDLLLLLPLPFKMHAAYQTWPQEFQFACSFLENLYFVGTYGGIYMIMCIGVDRWLAICHPFKAKQLRSPKAAVITCVGIWVLVFTSIFPVTFNFRTVVTNDFHCFHRFSENGWSPKVIICLQIFGFLGPAVTLVCCSAQVIWTLQESGQRSAQSQACVKIICSGLCAFLVPFTPSHLAIFLQFLVRQQVIVDCSSMKSISMFLQTTMCLSNITCCLDGLCYYFIADEVKKTKNNFRMARLSQRRGNSSTSELGSKTNRASSS</sequence>
<evidence type="ECO:0000256" key="9">
    <source>
        <dbReference type="ARBA" id="ARBA00023224"/>
    </source>
</evidence>
<keyword evidence="8" id="KW-0325">Glycoprotein</keyword>
<dbReference type="Pfam" id="PF00001">
    <property type="entry name" value="7tm_1"/>
    <property type="match status" value="1"/>
</dbReference>
<evidence type="ECO:0000256" key="6">
    <source>
        <dbReference type="ARBA" id="ARBA00023136"/>
    </source>
</evidence>
<dbReference type="PROSITE" id="PS00237">
    <property type="entry name" value="G_PROTEIN_RECEP_F1_1"/>
    <property type="match status" value="1"/>
</dbReference>
<keyword evidence="4 12" id="KW-1133">Transmembrane helix</keyword>
<dbReference type="Proteomes" id="UP000242638">
    <property type="component" value="Unassembled WGS sequence"/>
</dbReference>
<evidence type="ECO:0000259" key="13">
    <source>
        <dbReference type="PROSITE" id="PS50262"/>
    </source>
</evidence>
<evidence type="ECO:0000256" key="12">
    <source>
        <dbReference type="SAM" id="Phobius"/>
    </source>
</evidence>
<dbReference type="OMA" id="YICIRYP"/>
<comment type="subcellular location">
    <subcellularLocation>
        <location evidence="1">Cell membrane</location>
        <topology evidence="1">Multi-pass membrane protein</topology>
    </subcellularLocation>
</comment>
<feature type="transmembrane region" description="Helical" evidence="12">
    <location>
        <begin position="62"/>
        <end position="83"/>
    </location>
</feature>
<proteinExistence type="inferred from homology"/>
<dbReference type="InterPro" id="IPR017452">
    <property type="entry name" value="GPCR_Rhodpsn_7TM"/>
</dbReference>
<protein>
    <submittedName>
        <fullName evidence="14">G protein-coupled receptor 55</fullName>
    </submittedName>
</protein>
<reference evidence="14" key="2">
    <citation type="submission" date="2025-08" db="UniProtKB">
        <authorList>
            <consortium name="Ensembl"/>
        </authorList>
    </citation>
    <scope>IDENTIFICATION</scope>
    <source>
        <strain evidence="14">Guanapo</strain>
    </source>
</reference>
<dbReference type="Ensembl" id="ENSPRET00000004855.1">
    <property type="protein sequence ID" value="ENSPREP00000004791.1"/>
    <property type="gene ID" value="ENSPREG00000003358.1"/>
</dbReference>
<keyword evidence="6 12" id="KW-0472">Membrane</keyword>
<feature type="domain" description="G-protein coupled receptors family 1 profile" evidence="13">
    <location>
        <begin position="75"/>
        <end position="323"/>
    </location>
</feature>
<feature type="transmembrane region" description="Helical" evidence="12">
    <location>
        <begin position="303"/>
        <end position="326"/>
    </location>
</feature>
<dbReference type="FunFam" id="1.20.1070.10:FF:000142">
    <property type="entry name" value="G protein-coupled receptor 55"/>
    <property type="match status" value="1"/>
</dbReference>
<evidence type="ECO:0000256" key="3">
    <source>
        <dbReference type="ARBA" id="ARBA00022692"/>
    </source>
</evidence>
<evidence type="ECO:0000256" key="2">
    <source>
        <dbReference type="ARBA" id="ARBA00022475"/>
    </source>
</evidence>
<evidence type="ECO:0000313" key="15">
    <source>
        <dbReference type="Proteomes" id="UP000242638"/>
    </source>
</evidence>
<evidence type="ECO:0000313" key="14">
    <source>
        <dbReference type="Ensembl" id="ENSPREP00000004791.1"/>
    </source>
</evidence>
<dbReference type="RefSeq" id="XP_008432343.1">
    <property type="nucleotide sequence ID" value="XM_008434121.2"/>
</dbReference>